<evidence type="ECO:0008006" key="6">
    <source>
        <dbReference type="Google" id="ProtNLM"/>
    </source>
</evidence>
<dbReference type="EMBL" id="OV170226">
    <property type="protein sequence ID" value="CAH0727212.1"/>
    <property type="molecule type" value="Genomic_DNA"/>
</dbReference>
<keyword evidence="3" id="KW-0732">Signal</keyword>
<feature type="signal peptide" evidence="3">
    <location>
        <begin position="1"/>
        <end position="24"/>
    </location>
</feature>
<reference evidence="4" key="1">
    <citation type="submission" date="2021-12" db="EMBL/GenBank/DDBJ databases">
        <authorList>
            <person name="Martin H S."/>
        </authorList>
    </citation>
    <scope>NUCLEOTIDE SEQUENCE</scope>
</reference>
<keyword evidence="1" id="KW-0433">Leucine-rich repeat</keyword>
<dbReference type="InterPro" id="IPR001611">
    <property type="entry name" value="Leu-rich_rpt"/>
</dbReference>
<dbReference type="FunFam" id="3.80.10.10:FF:001360">
    <property type="entry name" value="Uncharacterized protein"/>
    <property type="match status" value="1"/>
</dbReference>
<dbReference type="PANTHER" id="PTHR24366:SF164">
    <property type="entry name" value="CONNECTIN-LIKE PROTEIN"/>
    <property type="match status" value="1"/>
</dbReference>
<evidence type="ECO:0000256" key="1">
    <source>
        <dbReference type="ARBA" id="ARBA00022614"/>
    </source>
</evidence>
<dbReference type="FunFam" id="3.80.10.10:FF:001164">
    <property type="entry name" value="GH01279p"/>
    <property type="match status" value="1"/>
</dbReference>
<dbReference type="SUPFAM" id="SSF52058">
    <property type="entry name" value="L domain-like"/>
    <property type="match status" value="1"/>
</dbReference>
<gene>
    <name evidence="4" type="ORF">BINO364_LOCUS12587</name>
</gene>
<evidence type="ECO:0000313" key="4">
    <source>
        <dbReference type="EMBL" id="CAH0727212.1"/>
    </source>
</evidence>
<proteinExistence type="predicted"/>
<dbReference type="InterPro" id="IPR003591">
    <property type="entry name" value="Leu-rich_rpt_typical-subtyp"/>
</dbReference>
<dbReference type="Pfam" id="PF13306">
    <property type="entry name" value="LRR_5"/>
    <property type="match status" value="1"/>
</dbReference>
<evidence type="ECO:0000256" key="2">
    <source>
        <dbReference type="ARBA" id="ARBA00022737"/>
    </source>
</evidence>
<dbReference type="Gene3D" id="3.80.10.10">
    <property type="entry name" value="Ribonuclease Inhibitor"/>
    <property type="match status" value="1"/>
</dbReference>
<dbReference type="InterPro" id="IPR026906">
    <property type="entry name" value="LRR_5"/>
</dbReference>
<dbReference type="AlphaFoldDB" id="A0A8J9W6E6"/>
<dbReference type="InterPro" id="IPR032675">
    <property type="entry name" value="LRR_dom_sf"/>
</dbReference>
<accession>A0A8J9W6E6</accession>
<dbReference type="Proteomes" id="UP000838878">
    <property type="component" value="Chromosome 6"/>
</dbReference>
<dbReference type="OrthoDB" id="27267at2759"/>
<dbReference type="Pfam" id="PF13855">
    <property type="entry name" value="LRR_8"/>
    <property type="match status" value="1"/>
</dbReference>
<name>A0A8J9W6E6_9NEOP</name>
<evidence type="ECO:0000313" key="5">
    <source>
        <dbReference type="Proteomes" id="UP000838878"/>
    </source>
</evidence>
<dbReference type="SMART" id="SM00369">
    <property type="entry name" value="LRR_TYP"/>
    <property type="match status" value="8"/>
</dbReference>
<protein>
    <recommendedName>
        <fullName evidence="6">Connectin</fullName>
    </recommendedName>
</protein>
<feature type="chain" id="PRO_5035419580" description="Connectin" evidence="3">
    <location>
        <begin position="25"/>
        <end position="513"/>
    </location>
</feature>
<keyword evidence="5" id="KW-1185">Reference proteome</keyword>
<dbReference type="PANTHER" id="PTHR24366">
    <property type="entry name" value="IG(IMMUNOGLOBULIN) AND LRR(LEUCINE RICH REPEAT) DOMAINS"/>
    <property type="match status" value="1"/>
</dbReference>
<evidence type="ECO:0000256" key="3">
    <source>
        <dbReference type="SAM" id="SignalP"/>
    </source>
</evidence>
<sequence length="513" mass="58897">MERRIVRILYTLIIFALVNEMSVAVQTRDNSKRRTKEKSGGFQKNICDITDRDSKVHCYCENTREPRNATKAECWVFNGGIPRDDLIWQSFASQPTLQTLSFNVRVDGALGYVPTKALQYLQRLKSINIKYGNIVDVRSYAFANLTSLKEATLSQNQIETLQQYAFAHLPNLTVVNLEENMILEIGRDSFFDVPKLQKLIFTKNNISTISNGAFQHAFNLVELDLNKNNIFHLNRHTFDGLANLKRLDLRRNRIYNLTEFTFAELWNLQELLLGKNDLKYISERAFDGLSQLQKLSLDDNKLASLPSGLFEGVRGLSSLDLRSNELHALTFDNIKPILDNLKPLGSNLLLEENNFVCDCRLKWMHTLRNETKSQNTKDSLESVTCKMDPPIVSSAYNKMPDESIDINKNSQKISIDSFKANSTNKKIDELKDMASDLNSKRPAKRNVLKISPETLPCPVDTRKTTEIPYIIDQVIPIQNEMKTFRFQEMNAAHKTALVYHLILWSSCFVFFFT</sequence>
<keyword evidence="2" id="KW-0677">Repeat</keyword>
<organism evidence="4 5">
    <name type="scientific">Brenthis ino</name>
    <name type="common">lesser marbled fritillary</name>
    <dbReference type="NCBI Taxonomy" id="405034"/>
    <lineage>
        <taxon>Eukaryota</taxon>
        <taxon>Metazoa</taxon>
        <taxon>Ecdysozoa</taxon>
        <taxon>Arthropoda</taxon>
        <taxon>Hexapoda</taxon>
        <taxon>Insecta</taxon>
        <taxon>Pterygota</taxon>
        <taxon>Neoptera</taxon>
        <taxon>Endopterygota</taxon>
        <taxon>Lepidoptera</taxon>
        <taxon>Glossata</taxon>
        <taxon>Ditrysia</taxon>
        <taxon>Papilionoidea</taxon>
        <taxon>Nymphalidae</taxon>
        <taxon>Heliconiinae</taxon>
        <taxon>Argynnini</taxon>
        <taxon>Brenthis</taxon>
    </lineage>
</organism>
<feature type="non-terminal residue" evidence="4">
    <location>
        <position position="513"/>
    </location>
</feature>